<dbReference type="STRING" id="1892869.ACGLYG10_2666"/>
<feature type="transmembrane region" description="Helical" evidence="1">
    <location>
        <begin position="490"/>
        <end position="514"/>
    </location>
</feature>
<feature type="transmembrane region" description="Helical" evidence="1">
    <location>
        <begin position="392"/>
        <end position="413"/>
    </location>
</feature>
<feature type="transmembrane region" description="Helical" evidence="1">
    <location>
        <begin position="78"/>
        <end position="97"/>
    </location>
</feature>
<evidence type="ECO:0000313" key="3">
    <source>
        <dbReference type="Proteomes" id="UP000184291"/>
    </source>
</evidence>
<keyword evidence="1" id="KW-0812">Transmembrane</keyword>
<keyword evidence="1" id="KW-0472">Membrane</keyword>
<feature type="transmembrane region" description="Helical" evidence="1">
    <location>
        <begin position="129"/>
        <end position="150"/>
    </location>
</feature>
<feature type="transmembrane region" description="Helical" evidence="1">
    <location>
        <begin position="425"/>
        <end position="450"/>
    </location>
</feature>
<dbReference type="OrthoDB" id="3260835at2"/>
<feature type="transmembrane region" description="Helical" evidence="1">
    <location>
        <begin position="48"/>
        <end position="66"/>
    </location>
</feature>
<dbReference type="AlphaFoldDB" id="A0A1M4S2G5"/>
<keyword evidence="3" id="KW-1185">Reference proteome</keyword>
<keyword evidence="1" id="KW-1133">Transmembrane helix</keyword>
<sequence length="542" mass="56080">MTADVVPTAARQRARQHVSRLVLVLLEARLRGVRHKAVGLLKSWPGRLAGIAVVVVSGRLLWMLVAPPSGRASAIPDWLLRDVLGAVLVGALTVWGAHSVARPPVILGTGDIGVVDSGSLIRVSLTAGILARLSASVIGGLYLAAVLSGVAPTQWAELESRLCLWTVLSSLGVWMTSARLACGCATWAFPRTRPLLTLAWWSPTTVLVCSVLARVSEQGVRALNLLGDIFMTLTGHWRSAILLAAAAALIYAVVIAVAPGLTPLWAAPAYQLAAILDLADSRDASAALALMRPAHASSGNMPAVVRGAAALVIRQWWEAGRRHSGRVLVFEALAAYGVGRLIGWLLPEWWPIAFLIVGGFAASSCALDGALAEARYPLFSAASSTRCNALYVGAWSCLLPALQTCLICLLTVLGGAQARLPGGAVAIALGCAFTWPLFAAACSVSAALLAARGISNHLTSGVGGLAALGGPLVLAVGQGTAALAPGFAAIAAQVGATALASWALLHIALASWSASRYAVRIDSRTAAKHLNTTTQSPAETEE</sequence>
<feature type="transmembrane region" description="Helical" evidence="1">
    <location>
        <begin position="237"/>
        <end position="258"/>
    </location>
</feature>
<dbReference type="RefSeq" id="WP_073332929.1">
    <property type="nucleotide sequence ID" value="NZ_FQTT01000014.1"/>
</dbReference>
<reference evidence="3" key="1">
    <citation type="submission" date="2016-09" db="EMBL/GenBank/DDBJ databases">
        <authorList>
            <person name="Strepis N."/>
        </authorList>
    </citation>
    <scope>NUCLEOTIDE SEQUENCE [LARGE SCALE GENOMIC DNA]</scope>
</reference>
<proteinExistence type="predicted"/>
<name>A0A1M4S2G5_9ACTO</name>
<dbReference type="Proteomes" id="UP000184291">
    <property type="component" value="Unassembled WGS sequence"/>
</dbReference>
<feature type="transmembrane region" description="Helical" evidence="1">
    <location>
        <begin position="462"/>
        <end position="484"/>
    </location>
</feature>
<feature type="transmembrane region" description="Helical" evidence="1">
    <location>
        <begin position="352"/>
        <end position="371"/>
    </location>
</feature>
<protein>
    <submittedName>
        <fullName evidence="2">Uncharacterized protein</fullName>
    </submittedName>
</protein>
<feature type="transmembrane region" description="Helical" evidence="1">
    <location>
        <begin position="162"/>
        <end position="189"/>
    </location>
</feature>
<evidence type="ECO:0000256" key="1">
    <source>
        <dbReference type="SAM" id="Phobius"/>
    </source>
</evidence>
<evidence type="ECO:0000313" key="2">
    <source>
        <dbReference type="EMBL" id="SHE26415.1"/>
    </source>
</evidence>
<gene>
    <name evidence="2" type="ORF">ACGLYG10_2666</name>
</gene>
<accession>A0A1M4S2G5</accession>
<dbReference type="EMBL" id="FQTT01000014">
    <property type="protein sequence ID" value="SHE26415.1"/>
    <property type="molecule type" value="Genomic_DNA"/>
</dbReference>
<organism evidence="2 3">
    <name type="scientific">Actinomyces glycerinitolerans</name>
    <dbReference type="NCBI Taxonomy" id="1892869"/>
    <lineage>
        <taxon>Bacteria</taxon>
        <taxon>Bacillati</taxon>
        <taxon>Actinomycetota</taxon>
        <taxon>Actinomycetes</taxon>
        <taxon>Actinomycetales</taxon>
        <taxon>Actinomycetaceae</taxon>
        <taxon>Actinomyces</taxon>
    </lineage>
</organism>